<reference evidence="1 2" key="1">
    <citation type="submission" date="2020-07" db="EMBL/GenBank/DDBJ databases">
        <title>Definition of the novel symbiovar canariense within Mesorhizobium novociceri, a new species of genus Mesorhizobium nodulating Cicer canariense in the Caldera de Taburiente National Park (La Palma, Canary Islands).</title>
        <authorList>
            <person name="Leon-Barrios M."/>
            <person name="Perez-Yepez J."/>
            <person name="Flores-Felix J.D."/>
            <person name="Ramirez-Baena M.H."/>
            <person name="Pulido-Suarez L."/>
            <person name="Igual J.M."/>
            <person name="Velazquez E."/>
            <person name="Peix A."/>
        </authorList>
    </citation>
    <scope>NUCLEOTIDE SEQUENCE [LARGE SCALE GENOMIC DNA]</scope>
    <source>
        <strain evidence="1 2">CCANP35</strain>
    </source>
</reference>
<keyword evidence="1" id="KW-0808">Transferase</keyword>
<keyword evidence="1" id="KW-0489">Methyltransferase</keyword>
<dbReference type="AlphaFoldDB" id="A0A838B596"/>
<accession>A0A838B596</accession>
<name>A0A838B596_9HYPH</name>
<dbReference type="Proteomes" id="UP000558284">
    <property type="component" value="Unassembled WGS sequence"/>
</dbReference>
<organism evidence="1 2">
    <name type="scientific">Mesorhizobium neociceri</name>
    <dbReference type="NCBI Taxonomy" id="1307853"/>
    <lineage>
        <taxon>Bacteria</taxon>
        <taxon>Pseudomonadati</taxon>
        <taxon>Pseudomonadota</taxon>
        <taxon>Alphaproteobacteria</taxon>
        <taxon>Hyphomicrobiales</taxon>
        <taxon>Phyllobacteriaceae</taxon>
        <taxon>Mesorhizobium</taxon>
    </lineage>
</organism>
<proteinExistence type="predicted"/>
<sequence>MRKAVITCVDPFHKREKRFDRNLRPYADRVTKIRDFSLPALIRLRQAGAEFDLVYIDGCHERESVLMDSVLAWGMLNFGGMLIWDDYTDYKDDKANWERPTSAVDGFLVAYAQEFQEISRTKQLIVKKTADTPRCPVRGKIGSRRLRTLVQSIQGWL</sequence>
<evidence type="ECO:0000313" key="1">
    <source>
        <dbReference type="EMBL" id="MBA1141313.1"/>
    </source>
</evidence>
<comment type="caution">
    <text evidence="1">The sequence shown here is derived from an EMBL/GenBank/DDBJ whole genome shotgun (WGS) entry which is preliminary data.</text>
</comment>
<keyword evidence="2" id="KW-1185">Reference proteome</keyword>
<dbReference type="EMBL" id="JACDTY010000005">
    <property type="protein sequence ID" value="MBA1141313.1"/>
    <property type="molecule type" value="Genomic_DNA"/>
</dbReference>
<dbReference type="SUPFAM" id="SSF53335">
    <property type="entry name" value="S-adenosyl-L-methionine-dependent methyltransferases"/>
    <property type="match status" value="1"/>
</dbReference>
<dbReference type="GO" id="GO:0008168">
    <property type="term" value="F:methyltransferase activity"/>
    <property type="evidence" value="ECO:0007669"/>
    <property type="project" value="UniProtKB-KW"/>
</dbReference>
<gene>
    <name evidence="1" type="ORF">H0241_13750</name>
</gene>
<dbReference type="InterPro" id="IPR029063">
    <property type="entry name" value="SAM-dependent_MTases_sf"/>
</dbReference>
<dbReference type="Gene3D" id="3.40.50.150">
    <property type="entry name" value="Vaccinia Virus protein VP39"/>
    <property type="match status" value="1"/>
</dbReference>
<protein>
    <submittedName>
        <fullName evidence="1">Class I SAM-dependent methyltransferase</fullName>
    </submittedName>
</protein>
<evidence type="ECO:0000313" key="2">
    <source>
        <dbReference type="Proteomes" id="UP000558284"/>
    </source>
</evidence>
<dbReference type="RefSeq" id="WP_181058192.1">
    <property type="nucleotide sequence ID" value="NZ_JACDTY010000005.1"/>
</dbReference>
<dbReference type="GO" id="GO:0032259">
    <property type="term" value="P:methylation"/>
    <property type="evidence" value="ECO:0007669"/>
    <property type="project" value="UniProtKB-KW"/>
</dbReference>
<dbReference type="Pfam" id="PF13578">
    <property type="entry name" value="Methyltransf_24"/>
    <property type="match status" value="1"/>
</dbReference>